<dbReference type="EMBL" id="CAJNJA010002853">
    <property type="protein sequence ID" value="CAE7171198.1"/>
    <property type="molecule type" value="Genomic_DNA"/>
</dbReference>
<reference evidence="1" key="1">
    <citation type="submission" date="2021-02" db="EMBL/GenBank/DDBJ databases">
        <authorList>
            <person name="Dougan E. K."/>
            <person name="Rhodes N."/>
            <person name="Thang M."/>
            <person name="Chan C."/>
        </authorList>
    </citation>
    <scope>NUCLEOTIDE SEQUENCE</scope>
</reference>
<comment type="caution">
    <text evidence="1">The sequence shown here is derived from an EMBL/GenBank/DDBJ whole genome shotgun (WGS) entry which is preliminary data.</text>
</comment>
<feature type="non-terminal residue" evidence="1">
    <location>
        <position position="1"/>
    </location>
</feature>
<name>A0A812IXH7_9DINO</name>
<protein>
    <submittedName>
        <fullName evidence="1">Uncharacterized protein</fullName>
    </submittedName>
</protein>
<organism evidence="1 2">
    <name type="scientific">Symbiodinium necroappetens</name>
    <dbReference type="NCBI Taxonomy" id="1628268"/>
    <lineage>
        <taxon>Eukaryota</taxon>
        <taxon>Sar</taxon>
        <taxon>Alveolata</taxon>
        <taxon>Dinophyceae</taxon>
        <taxon>Suessiales</taxon>
        <taxon>Symbiodiniaceae</taxon>
        <taxon>Symbiodinium</taxon>
    </lineage>
</organism>
<proteinExistence type="predicted"/>
<evidence type="ECO:0000313" key="2">
    <source>
        <dbReference type="Proteomes" id="UP000601435"/>
    </source>
</evidence>
<keyword evidence="2" id="KW-1185">Reference proteome</keyword>
<dbReference type="AlphaFoldDB" id="A0A812IXH7"/>
<gene>
    <name evidence="1" type="ORF">SNEC2469_LOCUS497</name>
</gene>
<dbReference type="Proteomes" id="UP000601435">
    <property type="component" value="Unassembled WGS sequence"/>
</dbReference>
<accession>A0A812IXH7</accession>
<evidence type="ECO:0000313" key="1">
    <source>
        <dbReference type="EMBL" id="CAE7171198.1"/>
    </source>
</evidence>
<sequence length="64" mass="6898">MESGASATRTNSTRTSTVRRATFDKVVQLQICPTPCAPCGSVSLRAAALTIPPSRWRMRPPRPG</sequence>